<comment type="similarity">
    <text evidence="3">Belongs to the glycosyl hydrolase 84 family.</text>
</comment>
<name>A0A2K9HIV7_9LACO</name>
<dbReference type="Pfam" id="PF07555">
    <property type="entry name" value="NAGidase"/>
    <property type="match status" value="1"/>
</dbReference>
<dbReference type="SUPFAM" id="SSF140657">
    <property type="entry name" value="Hyaluronidase post-catalytic domain-like"/>
    <property type="match status" value="1"/>
</dbReference>
<dbReference type="Gene3D" id="1.20.58.460">
    <property type="entry name" value="Hyaluronidase post-catalytic domain-like"/>
    <property type="match status" value="1"/>
</dbReference>
<reference evidence="5 6" key="1">
    <citation type="submission" date="2016-12" db="EMBL/GenBank/DDBJ databases">
        <title>The whole genome sequencing and assembly of Lactobacillus alimentarius DSM 20249T strain.</title>
        <authorList>
            <person name="Lee Y.-J."/>
            <person name="Yi H."/>
            <person name="Bahn Y.-S."/>
            <person name="Kim J.F."/>
            <person name="Lee D.-W."/>
        </authorList>
    </citation>
    <scope>NUCLEOTIDE SEQUENCE [LARGE SCALE GENOMIC DNA]</scope>
    <source>
        <strain evidence="5 6">DSM 20249</strain>
    </source>
</reference>
<dbReference type="STRING" id="1423720.FC67_GL000920"/>
<evidence type="ECO:0000313" key="5">
    <source>
        <dbReference type="EMBL" id="AUI71637.1"/>
    </source>
</evidence>
<dbReference type="GO" id="GO:0015929">
    <property type="term" value="F:hexosaminidase activity"/>
    <property type="evidence" value="ECO:0007669"/>
    <property type="project" value="UniProtKB-ARBA"/>
</dbReference>
<dbReference type="InterPro" id="IPR017853">
    <property type="entry name" value="GH"/>
</dbReference>
<dbReference type="PANTHER" id="PTHR13170:SF16">
    <property type="entry name" value="PROTEIN O-GLCNACASE"/>
    <property type="match status" value="1"/>
</dbReference>
<keyword evidence="2 3" id="KW-0326">Glycosidase</keyword>
<dbReference type="SUPFAM" id="SSF51445">
    <property type="entry name" value="(Trans)glycosidases"/>
    <property type="match status" value="1"/>
</dbReference>
<dbReference type="AlphaFoldDB" id="A0A2K9HIV7"/>
<protein>
    <recommendedName>
        <fullName evidence="4">GH84 domain-containing protein</fullName>
    </recommendedName>
</protein>
<evidence type="ECO:0000313" key="6">
    <source>
        <dbReference type="Proteomes" id="UP000234653"/>
    </source>
</evidence>
<dbReference type="InterPro" id="IPR051822">
    <property type="entry name" value="Glycosyl_Hydrolase_84"/>
</dbReference>
<dbReference type="InterPro" id="IPR015882">
    <property type="entry name" value="HEX_bac_N"/>
</dbReference>
<keyword evidence="6" id="KW-1185">Reference proteome</keyword>
<feature type="active site" description="Proton donor" evidence="3">
    <location>
        <position position="249"/>
    </location>
</feature>
<dbReference type="EMBL" id="CP018867">
    <property type="protein sequence ID" value="AUI71637.1"/>
    <property type="molecule type" value="Genomic_DNA"/>
</dbReference>
<dbReference type="Pfam" id="PF02838">
    <property type="entry name" value="Glyco_hydro_20b"/>
    <property type="match status" value="1"/>
</dbReference>
<dbReference type="PANTHER" id="PTHR13170">
    <property type="entry name" value="O-GLCNACASE"/>
    <property type="match status" value="1"/>
</dbReference>
<dbReference type="KEGG" id="lali:LA20249_05340"/>
<evidence type="ECO:0000256" key="1">
    <source>
        <dbReference type="ARBA" id="ARBA00022801"/>
    </source>
</evidence>
<accession>A0A2K9HIV7</accession>
<dbReference type="GO" id="GO:0005975">
    <property type="term" value="P:carbohydrate metabolic process"/>
    <property type="evidence" value="ECO:0007669"/>
    <property type="project" value="UniProtKB-ARBA"/>
</dbReference>
<dbReference type="InterPro" id="IPR029018">
    <property type="entry name" value="Hex-like_dom2"/>
</dbReference>
<sequence>MEYKLFPIPQDIIYDEGTISLLPQVNLIIDKNLDRYTKNRIMNLLKKFEINYVDNTQISVEMSNLIVKISKHPSKHYDGYRLIITESKIQLLGDDTNAVFYGLATLEQILSQSEKLCVHQLVIQDFSDVKRRGFIEGYYGNPWTDEERIDLMRFGSELKMNQYVFAPKDDPYHNEKWRELYPKNRLTDIEKLARVGNETKTKFVWTIHPFMHDPIRFDRNYISDLRIIEKKFDQLMLIGVREFGILADDAPWPEHGDNDYIKLMKDLSNFLKKRKKNYPDITTDMIFVPYYYYSNGDEDGGHYDLQELNHGLPNNVHLVVTGGKTFGVVSNEFLDTLKENLTLKGSEYHSVQMWINWPVNDGSRNNLIMGGAKHYLKNNVDSHKIYGIMLNPMMHAEASKTAIFVNAAYSWHLWNNDRIRSIVEHNAFNFVENHTFESSKGSKALENLSQHMQFNGAMPDLNLESPKLDPKLQEFLKNFDEQTTTREEILKLKSEFSKIKYDALYFKNYGQTNLRNEMLPWIDNAIDQMQSLELVCDYLITNNREFLNSAEEIYQESKTHTFNYLKEVKRAEFGSQSLAPFLKRILTIANK</sequence>
<evidence type="ECO:0000256" key="2">
    <source>
        <dbReference type="ARBA" id="ARBA00023295"/>
    </source>
</evidence>
<dbReference type="OrthoDB" id="9760892at2"/>
<evidence type="ECO:0000259" key="4">
    <source>
        <dbReference type="PROSITE" id="PS52009"/>
    </source>
</evidence>
<dbReference type="Gene3D" id="3.30.379.10">
    <property type="entry name" value="Chitobiase/beta-hexosaminidase domain 2-like"/>
    <property type="match status" value="1"/>
</dbReference>
<evidence type="ECO:0000256" key="3">
    <source>
        <dbReference type="PROSITE-ProRule" id="PRU01353"/>
    </source>
</evidence>
<proteinExistence type="inferred from homology"/>
<dbReference type="SUPFAM" id="SSF55545">
    <property type="entry name" value="beta-N-acetylhexosaminidase-like domain"/>
    <property type="match status" value="1"/>
</dbReference>
<dbReference type="InterPro" id="IPR011496">
    <property type="entry name" value="O-GlcNAcase_cat"/>
</dbReference>
<dbReference type="Gene3D" id="3.20.20.80">
    <property type="entry name" value="Glycosidases"/>
    <property type="match status" value="1"/>
</dbReference>
<feature type="domain" description="GH84" evidence="4">
    <location>
        <begin position="130"/>
        <end position="414"/>
    </location>
</feature>
<dbReference type="Proteomes" id="UP000234653">
    <property type="component" value="Chromosome"/>
</dbReference>
<gene>
    <name evidence="5" type="ORF">LA20249_05340</name>
</gene>
<dbReference type="PROSITE" id="PS52009">
    <property type="entry name" value="GH84"/>
    <property type="match status" value="1"/>
</dbReference>
<keyword evidence="1 3" id="KW-0378">Hydrolase</keyword>
<organism evidence="5 6">
    <name type="scientific">Companilactobacillus alimentarius DSM 20249</name>
    <dbReference type="NCBI Taxonomy" id="1423720"/>
    <lineage>
        <taxon>Bacteria</taxon>
        <taxon>Bacillati</taxon>
        <taxon>Bacillota</taxon>
        <taxon>Bacilli</taxon>
        <taxon>Lactobacillales</taxon>
        <taxon>Lactobacillaceae</taxon>
        <taxon>Companilactobacillus</taxon>
    </lineage>
</organism>
<dbReference type="RefSeq" id="WP_057736749.1">
    <property type="nucleotide sequence ID" value="NZ_AZDQ01000003.1"/>
</dbReference>
<dbReference type="GO" id="GO:1901135">
    <property type="term" value="P:carbohydrate derivative metabolic process"/>
    <property type="evidence" value="ECO:0007669"/>
    <property type="project" value="UniProtKB-ARBA"/>
</dbReference>